<dbReference type="SUPFAM" id="SSF49863">
    <property type="entry name" value="Hyaluronate lyase-like, C-terminal domain"/>
    <property type="match status" value="1"/>
</dbReference>
<dbReference type="Pfam" id="PF02278">
    <property type="entry name" value="Lyase_8"/>
    <property type="match status" value="1"/>
</dbReference>
<organism evidence="10 11">
    <name type="scientific">Flavivirga spongiicola</name>
    <dbReference type="NCBI Taxonomy" id="421621"/>
    <lineage>
        <taxon>Bacteria</taxon>
        <taxon>Pseudomonadati</taxon>
        <taxon>Bacteroidota</taxon>
        <taxon>Flavobacteriia</taxon>
        <taxon>Flavobacteriales</taxon>
        <taxon>Flavobacteriaceae</taxon>
        <taxon>Flavivirga</taxon>
    </lineage>
</organism>
<comment type="cofactor">
    <cofactor evidence="1">
        <name>Ca(2+)</name>
        <dbReference type="ChEBI" id="CHEBI:29108"/>
    </cofactor>
</comment>
<dbReference type="PANTHER" id="PTHR38481">
    <property type="entry name" value="HYALURONATE LYASE"/>
    <property type="match status" value="1"/>
</dbReference>
<keyword evidence="11" id="KW-1185">Reference proteome</keyword>
<dbReference type="Gene3D" id="1.50.10.100">
    <property type="entry name" value="Chondroitin AC/alginate lyase"/>
    <property type="match status" value="1"/>
</dbReference>
<evidence type="ECO:0000256" key="5">
    <source>
        <dbReference type="ARBA" id="ARBA00022837"/>
    </source>
</evidence>
<dbReference type="InterPro" id="IPR003159">
    <property type="entry name" value="Lyase_8_central_dom"/>
</dbReference>
<comment type="subunit">
    <text evidence="3">Monomer.</text>
</comment>
<keyword evidence="5" id="KW-0106">Calcium</keyword>
<name>A0ABU7XX23_9FLAO</name>
<dbReference type="GO" id="GO:0016829">
    <property type="term" value="F:lyase activity"/>
    <property type="evidence" value="ECO:0007669"/>
    <property type="project" value="UniProtKB-KW"/>
</dbReference>
<evidence type="ECO:0000313" key="10">
    <source>
        <dbReference type="EMBL" id="MEF3834989.1"/>
    </source>
</evidence>
<evidence type="ECO:0000256" key="6">
    <source>
        <dbReference type="ARBA" id="ARBA00023239"/>
    </source>
</evidence>
<evidence type="ECO:0000256" key="4">
    <source>
        <dbReference type="ARBA" id="ARBA00022729"/>
    </source>
</evidence>
<evidence type="ECO:0000313" key="11">
    <source>
        <dbReference type="Proteomes" id="UP001337305"/>
    </source>
</evidence>
<dbReference type="InterPro" id="IPR012970">
    <property type="entry name" value="Lyase_8_alpha_N"/>
</dbReference>
<dbReference type="Pfam" id="PF02884">
    <property type="entry name" value="Lyase_8_C"/>
    <property type="match status" value="1"/>
</dbReference>
<dbReference type="InterPro" id="IPR038970">
    <property type="entry name" value="Lyase_8"/>
</dbReference>
<comment type="similarity">
    <text evidence="2">Belongs to the polysaccharide lyase 8 family.</text>
</comment>
<dbReference type="InterPro" id="IPR011071">
    <property type="entry name" value="Lyase_8-like_C"/>
</dbReference>
<dbReference type="RefSeq" id="WP_303307292.1">
    <property type="nucleotide sequence ID" value="NZ_JAODOP010000004.1"/>
</dbReference>
<dbReference type="InterPro" id="IPR004103">
    <property type="entry name" value="Lyase_8_C"/>
</dbReference>
<dbReference type="EMBL" id="JAODOP010000004">
    <property type="protein sequence ID" value="MEF3834989.1"/>
    <property type="molecule type" value="Genomic_DNA"/>
</dbReference>
<evidence type="ECO:0000256" key="3">
    <source>
        <dbReference type="ARBA" id="ARBA00011245"/>
    </source>
</evidence>
<dbReference type="InterPro" id="IPR014718">
    <property type="entry name" value="GH-type_carb-bd"/>
</dbReference>
<evidence type="ECO:0000259" key="7">
    <source>
        <dbReference type="Pfam" id="PF02278"/>
    </source>
</evidence>
<feature type="domain" description="Polysaccharide lyase family 8 central" evidence="7">
    <location>
        <begin position="569"/>
        <end position="832"/>
    </location>
</feature>
<gene>
    <name evidence="10" type="ORF">N1F79_17790</name>
</gene>
<feature type="domain" description="Polysaccharide lyase 8 N-terminal alpha-helical" evidence="9">
    <location>
        <begin position="435"/>
        <end position="535"/>
    </location>
</feature>
<comment type="caution">
    <text evidence="10">The sequence shown here is derived from an EMBL/GenBank/DDBJ whole genome shotgun (WGS) entry which is preliminary data.</text>
</comment>
<dbReference type="Gene3D" id="2.60.220.10">
    <property type="entry name" value="Polysaccharide lyase family 8-like, C-terminal"/>
    <property type="match status" value="1"/>
</dbReference>
<dbReference type="SUPFAM" id="SSF48230">
    <property type="entry name" value="Chondroitin AC/alginate lyase"/>
    <property type="match status" value="1"/>
</dbReference>
<dbReference type="Gene3D" id="2.70.98.10">
    <property type="match status" value="1"/>
</dbReference>
<evidence type="ECO:0000259" key="8">
    <source>
        <dbReference type="Pfam" id="PF02884"/>
    </source>
</evidence>
<proteinExistence type="inferred from homology"/>
<reference evidence="10 11" key="1">
    <citation type="submission" date="2022-09" db="EMBL/GenBank/DDBJ databases">
        <title>Genome sequencing of Flavivirga sp. MEBiC05379.</title>
        <authorList>
            <person name="Oh H.-M."/>
            <person name="Kwon K.K."/>
            <person name="Park M.J."/>
            <person name="Yang S.-H."/>
        </authorList>
    </citation>
    <scope>NUCLEOTIDE SEQUENCE [LARGE SCALE GENOMIC DNA]</scope>
    <source>
        <strain evidence="10 11">MEBiC05379</strain>
    </source>
</reference>
<evidence type="ECO:0000259" key="9">
    <source>
        <dbReference type="Pfam" id="PF08124"/>
    </source>
</evidence>
<evidence type="ECO:0000256" key="1">
    <source>
        <dbReference type="ARBA" id="ARBA00001913"/>
    </source>
</evidence>
<evidence type="ECO:0000256" key="2">
    <source>
        <dbReference type="ARBA" id="ARBA00006699"/>
    </source>
</evidence>
<feature type="domain" description="Polysaccharide lyase family 8 C-terminal" evidence="8">
    <location>
        <begin position="856"/>
        <end position="916"/>
    </location>
</feature>
<protein>
    <submittedName>
        <fullName evidence="10">Polysaccharide lyase beta-sandwich domain-containing protein</fullName>
    </submittedName>
</protein>
<dbReference type="PANTHER" id="PTHR38481:SF1">
    <property type="entry name" value="HYALURONATE LYASE"/>
    <property type="match status" value="1"/>
</dbReference>
<keyword evidence="4" id="KW-0732">Signal</keyword>
<dbReference type="Pfam" id="PF08124">
    <property type="entry name" value="Lyase_8_N"/>
    <property type="match status" value="1"/>
</dbReference>
<dbReference type="Proteomes" id="UP001337305">
    <property type="component" value="Unassembled WGS sequence"/>
</dbReference>
<dbReference type="InterPro" id="IPR011013">
    <property type="entry name" value="Gal_mutarotase_sf_dom"/>
</dbReference>
<dbReference type="SUPFAM" id="SSF74650">
    <property type="entry name" value="Galactose mutarotase-like"/>
    <property type="match status" value="1"/>
</dbReference>
<sequence>MEAIKKIILLVICLVSLNLIQAQEVLFANYFDIETNQSEGTTVTGKINLKSNKDVDISPIPGTYQFSIDTGDTDIFEIETHFDNKGRVFGVLKVATGKNSGSAQDYNLTIVLKDGTTTKATKSIIVHVVSKTLWTELVEHYTPITISESRLYGRTKFSESELTTYITELENNNGQFTVFSFYGAHPSSFSGKDLEKEWQDASELIGGLGYAYAKSTVYGIPSGNSTNMERLKRVIYKALLQYMSNVPVYGDDVLVGGNPIGTELGDGFSRMNEYGYVSHSFLTHQWRAIDALGAPLLHVWPELLQDIENSDTEAQNVFDGVMRFHQLFFSIVHDLRDMNNDFGRWRTISDLNYSEGAFSDANIGHRMRTLMTMPILWADYNRPITYVPYWYDDYYDGTAFDGKTFGHDWSPNGVLADVRHWCNRLSTPTHDYNQSGFHPDGTVTHHLGHDASDVAMFAYGFEWLTTNNEAFKYFKNTPFPIADKNYQFVSDRLDYSYRRMLYKNSLDFLVTGRSFFSDLSNFGTKHVKKAISNMIAEKGSSTVITNESELLSLETNLNNGSHTHTETTSFWNADYLVHRNETGANNYYFSVKHKSIRTSGAEDFSKIRKSWHAGSGPFLLRVDGDEYDVNVLKNFDWHVVPGVTEAWRTDAMPTGAASDAKPGGNDFSGVLADGSYGMSGYHHKPIDTYTTAEALKSYHLIGNSGTALGSVIKRKSTSSGTNEIVTTIDQSEQLGTITYNINGTTKTITDGTSVNLVEPLTGSTWIHHNNKGYLIIPKTGQNLLIKTGSHINITATDLGLSQSINYILALDHGVNPALEAKDGYEYVMVANADLADMPNILSSYMVNTKSYISEGNYHAITNTSENVKQVSFYQATRANLDGGEFIEVDKPALVMIKELTDDIRLTIVDPLHDLNTSEITVKISEILEEDTYSYNLAGIAPVAGESVVVTSNGTTESTIVISLPDTGDGLLYNYQEQMYAGSPIVLTLKKNDSLSVNSPDEVTNSKVKIYPIPIKDYSVVETNDGSFIQKIDTYDVLGKQLFSKTYDGQSSKVKLVHNNQLLHQNQMLIHCIETTKATVFIKTF</sequence>
<keyword evidence="6 10" id="KW-0456">Lyase</keyword>
<dbReference type="InterPro" id="IPR008929">
    <property type="entry name" value="Chondroitin_lyas"/>
</dbReference>
<accession>A0ABU7XX23</accession>